<gene>
    <name evidence="1" type="ORF">BD311DRAFT_664457</name>
</gene>
<proteinExistence type="predicted"/>
<dbReference type="Proteomes" id="UP000292957">
    <property type="component" value="Unassembled WGS sequence"/>
</dbReference>
<name>A0A4Q9MKA1_9APHY</name>
<dbReference type="OrthoDB" id="2744824at2759"/>
<evidence type="ECO:0000313" key="1">
    <source>
        <dbReference type="EMBL" id="TBU27929.1"/>
    </source>
</evidence>
<protein>
    <submittedName>
        <fullName evidence="1">Uncharacterized protein</fullName>
    </submittedName>
</protein>
<accession>A0A4Q9MKA1</accession>
<dbReference type="EMBL" id="ML143427">
    <property type="protein sequence ID" value="TBU27929.1"/>
    <property type="molecule type" value="Genomic_DNA"/>
</dbReference>
<sequence length="81" mass="9299">MVHIHRYSCSPFPIPLECIERVVDFLKDDIPTLRNVALTAHGLLPRAQVHLFHTIGIHTVDQADSLPKLLKERPHFSQIVR</sequence>
<organism evidence="1">
    <name type="scientific">Dichomitus squalens</name>
    <dbReference type="NCBI Taxonomy" id="114155"/>
    <lineage>
        <taxon>Eukaryota</taxon>
        <taxon>Fungi</taxon>
        <taxon>Dikarya</taxon>
        <taxon>Basidiomycota</taxon>
        <taxon>Agaricomycotina</taxon>
        <taxon>Agaricomycetes</taxon>
        <taxon>Polyporales</taxon>
        <taxon>Polyporaceae</taxon>
        <taxon>Dichomitus</taxon>
    </lineage>
</organism>
<reference evidence="1" key="1">
    <citation type="submission" date="2019-01" db="EMBL/GenBank/DDBJ databases">
        <title>Draft genome sequences of three monokaryotic isolates of the white-rot basidiomycete fungus Dichomitus squalens.</title>
        <authorList>
            <consortium name="DOE Joint Genome Institute"/>
            <person name="Lopez S.C."/>
            <person name="Andreopoulos B."/>
            <person name="Pangilinan J."/>
            <person name="Lipzen A."/>
            <person name="Riley R."/>
            <person name="Ahrendt S."/>
            <person name="Ng V."/>
            <person name="Barry K."/>
            <person name="Daum C."/>
            <person name="Grigoriev I.V."/>
            <person name="Hilden K.S."/>
            <person name="Makela M.R."/>
            <person name="de Vries R.P."/>
        </authorList>
    </citation>
    <scope>NUCLEOTIDE SEQUENCE [LARGE SCALE GENOMIC DNA]</scope>
    <source>
        <strain evidence="1">OM18370.1</strain>
    </source>
</reference>
<feature type="non-terminal residue" evidence="1">
    <location>
        <position position="81"/>
    </location>
</feature>
<dbReference type="AlphaFoldDB" id="A0A4Q9MKA1"/>